<gene>
    <name evidence="2" type="ordered locus">Cyan7822_3877</name>
</gene>
<protein>
    <recommendedName>
        <fullName evidence="1">DUF4159 domain-containing protein</fullName>
    </recommendedName>
</protein>
<dbReference type="eggNOG" id="ENOG502Z8JR">
    <property type="taxonomic scope" value="Bacteria"/>
</dbReference>
<evidence type="ECO:0000313" key="2">
    <source>
        <dbReference type="EMBL" id="ADN15808.1"/>
    </source>
</evidence>
<evidence type="ECO:0000313" key="3">
    <source>
        <dbReference type="Proteomes" id="UP000008206"/>
    </source>
</evidence>
<dbReference type="OrthoDB" id="529322at2"/>
<dbReference type="STRING" id="497965.Cyan7822_3877"/>
<name>E0UJA5_GLOV7</name>
<dbReference type="HOGENOM" id="CLU_603630_0_0_3"/>
<dbReference type="RefSeq" id="WP_013323876.1">
    <property type="nucleotide sequence ID" value="NC_014501.1"/>
</dbReference>
<dbReference type="InterPro" id="IPR025297">
    <property type="entry name" value="DUF4159"/>
</dbReference>
<feature type="domain" description="DUF4159" evidence="1">
    <location>
        <begin position="251"/>
        <end position="397"/>
    </location>
</feature>
<reference evidence="3" key="1">
    <citation type="journal article" date="2011" name="MBio">
        <title>Novel metabolic attributes of the genus Cyanothece, comprising a group of unicellular nitrogen-fixing Cyanobacteria.</title>
        <authorList>
            <person name="Bandyopadhyay A."/>
            <person name="Elvitigala T."/>
            <person name="Welsh E."/>
            <person name="Stockel J."/>
            <person name="Liberton M."/>
            <person name="Min H."/>
            <person name="Sherman L.A."/>
            <person name="Pakrasi H.B."/>
        </authorList>
    </citation>
    <scope>NUCLEOTIDE SEQUENCE [LARGE SCALE GENOMIC DNA]</scope>
    <source>
        <strain evidence="3">PCC 7822</strain>
    </source>
</reference>
<keyword evidence="3" id="KW-1185">Reference proteome</keyword>
<accession>E0UJA5</accession>
<dbReference type="AlphaFoldDB" id="E0UJA5"/>
<dbReference type="SUPFAM" id="SSF52317">
    <property type="entry name" value="Class I glutamine amidotransferase-like"/>
    <property type="match status" value="1"/>
</dbReference>
<dbReference type="Proteomes" id="UP000008206">
    <property type="component" value="Chromosome"/>
</dbReference>
<dbReference type="EMBL" id="CP002198">
    <property type="protein sequence ID" value="ADN15808.1"/>
    <property type="molecule type" value="Genomic_DNA"/>
</dbReference>
<dbReference type="KEGG" id="cyj:Cyan7822_3877"/>
<dbReference type="Gene3D" id="3.40.50.12140">
    <property type="entry name" value="Domain of unknown function DUF4159"/>
    <property type="match status" value="1"/>
</dbReference>
<proteinExistence type="predicted"/>
<dbReference type="InterPro" id="IPR029062">
    <property type="entry name" value="Class_I_gatase-like"/>
</dbReference>
<dbReference type="CDD" id="cd03143">
    <property type="entry name" value="A4_beta-galactosidase_middle_domain"/>
    <property type="match status" value="1"/>
</dbReference>
<evidence type="ECO:0000259" key="1">
    <source>
        <dbReference type="Pfam" id="PF13709"/>
    </source>
</evidence>
<organism evidence="2 3">
    <name type="scientific">Gloeothece verrucosa (strain PCC 7822)</name>
    <name type="common">Cyanothece sp. (strain PCC 7822)</name>
    <dbReference type="NCBI Taxonomy" id="497965"/>
    <lineage>
        <taxon>Bacteria</taxon>
        <taxon>Bacillati</taxon>
        <taxon>Cyanobacteriota</taxon>
        <taxon>Cyanophyceae</taxon>
        <taxon>Oscillatoriophycideae</taxon>
        <taxon>Chroococcales</taxon>
        <taxon>Aphanothecaceae</taxon>
        <taxon>Gloeothece</taxon>
        <taxon>Gloeothece verrucosa</taxon>
    </lineage>
</organism>
<sequence length="412" mass="46900">MTTFFPPPPILPFDRFRPSDGLLINAQRWRKAHDYHRQRQNFHYQSLHQPGVVCGLGVTLISPESNEPEQYRDGRGIKLQPGIAIDLKGNPIIVPQAENVQIAVEPPTEEPLTVYLVVSYRDPDELMIREDSEIVREQFRIDVKTKPPSELEVEVCRIWLPPNQPIQLKATDDVFFPGYFNPDFRFRQWATLRPLGTVKIAQIEHDDPQHNVNFPNLDFLVGSSDILYPKLQGIEPVGLINWKGEEQQNEESQGKVRWRASDLEEYDLLYLTGSQLNFSPQQVKALKGYIEHGGVVFVDSLGDNSPITNYVRDLAQRELGTPLKPIARRHPLRRMPFLFGAFPTGGFGQPVNLFCGGGVILATGNIAAVWGLDQQMTISREVLRSAQELGVNILHYAWHRRIMTKLHQASTF</sequence>
<dbReference type="Pfam" id="PF13709">
    <property type="entry name" value="DUF4159"/>
    <property type="match status" value="1"/>
</dbReference>